<dbReference type="AlphaFoldDB" id="A0A6P7S7K6"/>
<keyword evidence="9" id="KW-0496">Mitochondrion</keyword>
<dbReference type="InterPro" id="IPR008011">
    <property type="entry name" value="Complex1_LYR_dom"/>
</dbReference>
<keyword evidence="5" id="KW-0813">Transport</keyword>
<evidence type="ECO:0000256" key="12">
    <source>
        <dbReference type="ARBA" id="ARBA00032352"/>
    </source>
</evidence>
<dbReference type="GO" id="GO:0045271">
    <property type="term" value="C:respiratory chain complex I"/>
    <property type="evidence" value="ECO:0007669"/>
    <property type="project" value="InterPro"/>
</dbReference>
<accession>A0A6P7S7K6</accession>
<organism evidence="14 15">
    <name type="scientific">Octopus sinensis</name>
    <name type="common">East Asian common octopus</name>
    <dbReference type="NCBI Taxonomy" id="2607531"/>
    <lineage>
        <taxon>Eukaryota</taxon>
        <taxon>Metazoa</taxon>
        <taxon>Spiralia</taxon>
        <taxon>Lophotrochozoa</taxon>
        <taxon>Mollusca</taxon>
        <taxon>Cephalopoda</taxon>
        <taxon>Coleoidea</taxon>
        <taxon>Octopodiformes</taxon>
        <taxon>Octopoda</taxon>
        <taxon>Incirrata</taxon>
        <taxon>Octopodidae</taxon>
        <taxon>Octopus</taxon>
    </lineage>
</organism>
<evidence type="ECO:0000256" key="4">
    <source>
        <dbReference type="ARBA" id="ARBA00016386"/>
    </source>
</evidence>
<name>A0A6P7S7K6_9MOLL</name>
<evidence type="ECO:0000256" key="8">
    <source>
        <dbReference type="ARBA" id="ARBA00022982"/>
    </source>
</evidence>
<keyword evidence="6" id="KW-0679">Respiratory chain</keyword>
<evidence type="ECO:0000256" key="11">
    <source>
        <dbReference type="ARBA" id="ARBA00030213"/>
    </source>
</evidence>
<comment type="similarity">
    <text evidence="2">Belongs to the complex I LYR family.</text>
</comment>
<dbReference type="Proteomes" id="UP000515154">
    <property type="component" value="Linkage group LG3"/>
</dbReference>
<dbReference type="GO" id="GO:0005743">
    <property type="term" value="C:mitochondrial inner membrane"/>
    <property type="evidence" value="ECO:0007669"/>
    <property type="project" value="UniProtKB-SubCell"/>
</dbReference>
<protein>
    <recommendedName>
        <fullName evidence="4">NADH dehydrogenase [ubiquinone] 1 alpha subcomplex subunit 6</fullName>
    </recommendedName>
    <alternativeName>
        <fullName evidence="11">Complex I-B14</fullName>
    </alternativeName>
    <alternativeName>
        <fullName evidence="12">NADH-ubiquinone oxidoreductase B14 subunit</fullName>
    </alternativeName>
</protein>
<evidence type="ECO:0000256" key="7">
    <source>
        <dbReference type="ARBA" id="ARBA00022792"/>
    </source>
</evidence>
<evidence type="ECO:0000256" key="5">
    <source>
        <dbReference type="ARBA" id="ARBA00022448"/>
    </source>
</evidence>
<keyword evidence="7" id="KW-0999">Mitochondrion inner membrane</keyword>
<dbReference type="Pfam" id="PF05347">
    <property type="entry name" value="Complex1_LYR"/>
    <property type="match status" value="1"/>
</dbReference>
<reference evidence="15" key="1">
    <citation type="submission" date="2025-08" db="UniProtKB">
        <authorList>
            <consortium name="RefSeq"/>
        </authorList>
    </citation>
    <scope>IDENTIFICATION</scope>
</reference>
<dbReference type="PANTHER" id="PTHR12964">
    <property type="entry name" value="NADH-UBIQUINONE OXIDOREDUCTASE B14 SUBUNIT"/>
    <property type="match status" value="1"/>
</dbReference>
<keyword evidence="14" id="KW-1185">Reference proteome</keyword>
<evidence type="ECO:0000256" key="6">
    <source>
        <dbReference type="ARBA" id="ARBA00022660"/>
    </source>
</evidence>
<comment type="subunit">
    <text evidence="3">Mammalian complex I is composed of 45 different subunits.</text>
</comment>
<dbReference type="GO" id="GO:0006979">
    <property type="term" value="P:response to oxidative stress"/>
    <property type="evidence" value="ECO:0007669"/>
    <property type="project" value="TreeGrafter"/>
</dbReference>
<evidence type="ECO:0000256" key="10">
    <source>
        <dbReference type="ARBA" id="ARBA00023136"/>
    </source>
</evidence>
<dbReference type="KEGG" id="osn:115209724"/>
<keyword evidence="8" id="KW-0249">Electron transport</keyword>
<dbReference type="CDD" id="cd20266">
    <property type="entry name" value="Complex1_LYR_NDUFA6_LYRM6"/>
    <property type="match status" value="1"/>
</dbReference>
<dbReference type="InterPro" id="IPR045299">
    <property type="entry name" value="Complex1_LYR_NDUFA6_LYRM6"/>
</dbReference>
<gene>
    <name evidence="15" type="primary">LOC115209724</name>
</gene>
<evidence type="ECO:0000256" key="1">
    <source>
        <dbReference type="ARBA" id="ARBA00004443"/>
    </source>
</evidence>
<dbReference type="RefSeq" id="XP_029634081.1">
    <property type="nucleotide sequence ID" value="XM_029778221.2"/>
</dbReference>
<evidence type="ECO:0000256" key="13">
    <source>
        <dbReference type="ARBA" id="ARBA00046116"/>
    </source>
</evidence>
<dbReference type="PANTHER" id="PTHR12964:SF0">
    <property type="entry name" value="NADH DEHYDROGENASE [UBIQUINONE] 1 ALPHA SUBCOMPLEX SUBUNIT 6"/>
    <property type="match status" value="1"/>
</dbReference>
<evidence type="ECO:0000313" key="14">
    <source>
        <dbReference type="Proteomes" id="UP000515154"/>
    </source>
</evidence>
<comment type="subcellular location">
    <subcellularLocation>
        <location evidence="1">Mitochondrion inner membrane</location>
        <topology evidence="1">Peripheral membrane protein</topology>
        <orientation evidence="1">Matrix side</orientation>
    </subcellularLocation>
</comment>
<keyword evidence="10" id="KW-0472">Membrane</keyword>
<proteinExistence type="inferred from homology"/>
<evidence type="ECO:0000313" key="15">
    <source>
        <dbReference type="RefSeq" id="XP_029634081.1"/>
    </source>
</evidence>
<evidence type="ECO:0000256" key="9">
    <source>
        <dbReference type="ARBA" id="ARBA00023128"/>
    </source>
</evidence>
<evidence type="ECO:0000256" key="3">
    <source>
        <dbReference type="ARBA" id="ARBA00011790"/>
    </source>
</evidence>
<dbReference type="InterPro" id="IPR016488">
    <property type="entry name" value="NADH_Ub_cplx-1_asu_su-6"/>
</dbReference>
<evidence type="ECO:0000256" key="2">
    <source>
        <dbReference type="ARBA" id="ARBA00009508"/>
    </source>
</evidence>
<dbReference type="PIRSF" id="PIRSF006643">
    <property type="entry name" value="NDUA6"/>
    <property type="match status" value="1"/>
</dbReference>
<sequence length="124" mass="14670">MAASRASVQGMKLVKPILSVDSTEARRRVLNLYKAWYRHLPYLVRDYDVPLTIGECKNKLRELFLKNQHVTDLRTIDVLVIKGQMELVETMEVWKQRHHIMKYFRDSENPRPADFLSKFYDGSD</sequence>
<comment type="function">
    <text evidence="13">Accessory subunit of the mitochondrial membrane respiratory chain NADH dehydrogenase (Complex I), that is believed to be not involved in catalysis. Required for proper complex I assembly. Complex I functions in the transfer of electrons from NADH to the respiratory chain. The immediate electron acceptor for the enzyme is believed to be ubiquinone.</text>
</comment>